<sequence length="499" mass="54507">MDTTQSKKQLQIEVARLAAMGGNPIPIQCCQMCYSASLLSFSAPRTAFAEANSIFGQLKLRSKSAARSAIKRKLSLLLSKIDSDGAIDNAERTASQNKRLNSLIPCTIEKPTVVSSPAANTNIAVPFEPSQLEVIFGNLKEDLGLDTLREFEFAAAATQLPLELGGMNFSTNRASSRRISVASLCQDNSEIVEFVHPQQETLASPTRYNSKKSSSSDDIIPVLTVFGDLNPANMNESFTENNALSEIGTNGTVDARNRFISSEQIKYDAALEMDDAALGILSTPMEDKMIFGDRKSVSSNVPDALTTLHDEPIAYEQVLDNNNHKICKSTKSLSVLEEIDCISVRSPNGQIEADKPKDFTLSKLINQTMKNEPHDSISSNNGKNSENNFLEDIQQTFFSQSSEAEDSSDEEIAPSSLQSFDGSSCEDLAPSSLKSLEKETSASLLIATQSPRLKNNGEKVHFEQSITDQNDLTATLDFENTQLFKENEQNSPSINDTVN</sequence>
<dbReference type="AlphaFoldDB" id="A0AAD5T1B5"/>
<name>A0AAD5T1B5_9FUNG</name>
<protein>
    <submittedName>
        <fullName evidence="2">Uncharacterized protein</fullName>
    </submittedName>
</protein>
<feature type="compositionally biased region" description="Acidic residues" evidence="1">
    <location>
        <begin position="403"/>
        <end position="412"/>
    </location>
</feature>
<keyword evidence="3" id="KW-1185">Reference proteome</keyword>
<feature type="region of interest" description="Disordered" evidence="1">
    <location>
        <begin position="399"/>
        <end position="425"/>
    </location>
</feature>
<dbReference type="Proteomes" id="UP001211907">
    <property type="component" value="Unassembled WGS sequence"/>
</dbReference>
<gene>
    <name evidence="2" type="ORF">HK100_000195</name>
</gene>
<reference evidence="2" key="1">
    <citation type="submission" date="2020-05" db="EMBL/GenBank/DDBJ databases">
        <title>Phylogenomic resolution of chytrid fungi.</title>
        <authorList>
            <person name="Stajich J.E."/>
            <person name="Amses K."/>
            <person name="Simmons R."/>
            <person name="Seto K."/>
            <person name="Myers J."/>
            <person name="Bonds A."/>
            <person name="Quandt C.A."/>
            <person name="Barry K."/>
            <person name="Liu P."/>
            <person name="Grigoriev I."/>
            <person name="Longcore J.E."/>
            <person name="James T.Y."/>
        </authorList>
    </citation>
    <scope>NUCLEOTIDE SEQUENCE</scope>
    <source>
        <strain evidence="2">JEL0513</strain>
    </source>
</reference>
<accession>A0AAD5T1B5</accession>
<evidence type="ECO:0000313" key="3">
    <source>
        <dbReference type="Proteomes" id="UP001211907"/>
    </source>
</evidence>
<dbReference type="EMBL" id="JADGJH010001032">
    <property type="protein sequence ID" value="KAJ3119696.1"/>
    <property type="molecule type" value="Genomic_DNA"/>
</dbReference>
<evidence type="ECO:0000313" key="2">
    <source>
        <dbReference type="EMBL" id="KAJ3119696.1"/>
    </source>
</evidence>
<proteinExistence type="predicted"/>
<evidence type="ECO:0000256" key="1">
    <source>
        <dbReference type="SAM" id="MobiDB-lite"/>
    </source>
</evidence>
<organism evidence="2 3">
    <name type="scientific">Physocladia obscura</name>
    <dbReference type="NCBI Taxonomy" id="109957"/>
    <lineage>
        <taxon>Eukaryota</taxon>
        <taxon>Fungi</taxon>
        <taxon>Fungi incertae sedis</taxon>
        <taxon>Chytridiomycota</taxon>
        <taxon>Chytridiomycota incertae sedis</taxon>
        <taxon>Chytridiomycetes</taxon>
        <taxon>Chytridiales</taxon>
        <taxon>Chytriomycetaceae</taxon>
        <taxon>Physocladia</taxon>
    </lineage>
</organism>
<comment type="caution">
    <text evidence="2">The sequence shown here is derived from an EMBL/GenBank/DDBJ whole genome shotgun (WGS) entry which is preliminary data.</text>
</comment>